<sequence>MYSIYNCTVPDCGQSTTNKSLTFHKFPKNEDLRSRWVEKCRITKKLSERSYVCSSHFDARDYMTSSGPRKPLEEYAVPSVFPEKSTNQAEDAGNVADDAVPYCVQESATRSKFLPSILRKRVKLDSPAQSMSADQEAGSRPSLVREEPPLISQDLQECDMGSRVQGFTIASAYVGDKDSSDDPGPSFGLDEAVEELESAVAEIEMEGNGTITEEEIDIVREKDRKFHENREKDRLTLLDLIRNDEDLVASTGINTELFDNLCAVVSKCEGEAYQEKFATSVRGRIVMCLWCETVKLLRRMDPSGVITYLSPAYGGQISDKETFKQNGLSGKLDPTLDAIMVDIELECLASHTQLIIPPKLSKKTRFTFEGSIQTNEIAAARVHVEKVIQRMKLWEILKDKITLTTVTYIDDIVKVIFALVNLKNPPLADDKF</sequence>
<dbReference type="EMBL" id="CM056741">
    <property type="protein sequence ID" value="KAJ8682174.1"/>
    <property type="molecule type" value="Genomic_DNA"/>
</dbReference>
<name>A0ACC2PHW4_9HYME</name>
<evidence type="ECO:0000313" key="2">
    <source>
        <dbReference type="Proteomes" id="UP001239111"/>
    </source>
</evidence>
<dbReference type="Proteomes" id="UP001239111">
    <property type="component" value="Chromosome 1"/>
</dbReference>
<proteinExistence type="predicted"/>
<gene>
    <name evidence="1" type="ORF">QAD02_017966</name>
</gene>
<protein>
    <submittedName>
        <fullName evidence="1">Uncharacterized protein</fullName>
    </submittedName>
</protein>
<comment type="caution">
    <text evidence="1">The sequence shown here is derived from an EMBL/GenBank/DDBJ whole genome shotgun (WGS) entry which is preliminary data.</text>
</comment>
<reference evidence="1" key="1">
    <citation type="submission" date="2023-04" db="EMBL/GenBank/DDBJ databases">
        <title>A chromosome-level genome assembly of the parasitoid wasp Eretmocerus hayati.</title>
        <authorList>
            <person name="Zhong Y."/>
            <person name="Liu S."/>
            <person name="Liu Y."/>
        </authorList>
    </citation>
    <scope>NUCLEOTIDE SEQUENCE</scope>
    <source>
        <strain evidence="1">ZJU_SS_LIU_2023</strain>
    </source>
</reference>
<evidence type="ECO:0000313" key="1">
    <source>
        <dbReference type="EMBL" id="KAJ8682174.1"/>
    </source>
</evidence>
<organism evidence="1 2">
    <name type="scientific">Eretmocerus hayati</name>
    <dbReference type="NCBI Taxonomy" id="131215"/>
    <lineage>
        <taxon>Eukaryota</taxon>
        <taxon>Metazoa</taxon>
        <taxon>Ecdysozoa</taxon>
        <taxon>Arthropoda</taxon>
        <taxon>Hexapoda</taxon>
        <taxon>Insecta</taxon>
        <taxon>Pterygota</taxon>
        <taxon>Neoptera</taxon>
        <taxon>Endopterygota</taxon>
        <taxon>Hymenoptera</taxon>
        <taxon>Apocrita</taxon>
        <taxon>Proctotrupomorpha</taxon>
        <taxon>Chalcidoidea</taxon>
        <taxon>Aphelinidae</taxon>
        <taxon>Aphelininae</taxon>
        <taxon>Eretmocerus</taxon>
    </lineage>
</organism>
<accession>A0ACC2PHW4</accession>
<keyword evidence="2" id="KW-1185">Reference proteome</keyword>